<organism evidence="1">
    <name type="scientific">Anaerococcus vaginalis</name>
    <dbReference type="NCBI Taxonomy" id="33037"/>
    <lineage>
        <taxon>Bacteria</taxon>
        <taxon>Bacillati</taxon>
        <taxon>Bacillota</taxon>
        <taxon>Tissierellia</taxon>
        <taxon>Tissierellales</taxon>
        <taxon>Peptoniphilaceae</taxon>
        <taxon>Anaerococcus</taxon>
    </lineage>
</organism>
<accession>A0A6N2T7K3</accession>
<dbReference type="RefSeq" id="WP_156329042.1">
    <property type="nucleotide sequence ID" value="NZ_CACRSW010000023.1"/>
</dbReference>
<dbReference type="Pfam" id="PF19791">
    <property type="entry name" value="DUF6275"/>
    <property type="match status" value="1"/>
</dbReference>
<dbReference type="InterPro" id="IPR046242">
    <property type="entry name" value="DUF6275"/>
</dbReference>
<proteinExistence type="predicted"/>
<evidence type="ECO:0008006" key="2">
    <source>
        <dbReference type="Google" id="ProtNLM"/>
    </source>
</evidence>
<evidence type="ECO:0000313" key="1">
    <source>
        <dbReference type="EMBL" id="VYT00091.1"/>
    </source>
</evidence>
<dbReference type="AlphaFoldDB" id="A0A6N2T7K3"/>
<dbReference type="EMBL" id="CACRSW010000023">
    <property type="protein sequence ID" value="VYT00091.1"/>
    <property type="molecule type" value="Genomic_DNA"/>
</dbReference>
<protein>
    <recommendedName>
        <fullName evidence="2">Phage protein</fullName>
    </recommendedName>
</protein>
<sequence>MITNEKFLRLCKRKVAEYENKRVDIKEDIDADDVFSVWTCKTLQNSKCLMSTLVKGAYYYEFTYNGDREEIYMDIYKKVENIPLDENGKRIVERVK</sequence>
<gene>
    <name evidence="1" type="ORF">AVLFYP127_00466</name>
</gene>
<name>A0A6N2T7K3_9FIRM</name>
<reference evidence="1" key="1">
    <citation type="submission" date="2019-11" db="EMBL/GenBank/DDBJ databases">
        <authorList>
            <person name="Feng L."/>
        </authorList>
    </citation>
    <scope>NUCLEOTIDE SEQUENCE</scope>
    <source>
        <strain evidence="1">AvaginalisLFYP127</strain>
    </source>
</reference>